<reference evidence="2" key="2">
    <citation type="journal article" date="2015" name="Fish Shellfish Immunol.">
        <title>Early steps in the European eel (Anguilla anguilla)-Vibrio vulnificus interaction in the gills: Role of the RtxA13 toxin.</title>
        <authorList>
            <person name="Callol A."/>
            <person name="Pajuelo D."/>
            <person name="Ebbesson L."/>
            <person name="Teles M."/>
            <person name="MacKenzie S."/>
            <person name="Amaro C."/>
        </authorList>
    </citation>
    <scope>NUCLEOTIDE SEQUENCE</scope>
</reference>
<organism evidence="2">
    <name type="scientific">Anguilla anguilla</name>
    <name type="common">European freshwater eel</name>
    <name type="synonym">Muraena anguilla</name>
    <dbReference type="NCBI Taxonomy" id="7936"/>
    <lineage>
        <taxon>Eukaryota</taxon>
        <taxon>Metazoa</taxon>
        <taxon>Chordata</taxon>
        <taxon>Craniata</taxon>
        <taxon>Vertebrata</taxon>
        <taxon>Euteleostomi</taxon>
        <taxon>Actinopterygii</taxon>
        <taxon>Neopterygii</taxon>
        <taxon>Teleostei</taxon>
        <taxon>Anguilliformes</taxon>
        <taxon>Anguillidae</taxon>
        <taxon>Anguilla</taxon>
    </lineage>
</organism>
<dbReference type="AlphaFoldDB" id="A0A0E9TQW3"/>
<name>A0A0E9TQW3_ANGAN</name>
<proteinExistence type="predicted"/>
<dbReference type="EMBL" id="GBXM01052750">
    <property type="protein sequence ID" value="JAH55827.1"/>
    <property type="molecule type" value="Transcribed_RNA"/>
</dbReference>
<evidence type="ECO:0000313" key="2">
    <source>
        <dbReference type="EMBL" id="JAH55827.1"/>
    </source>
</evidence>
<accession>A0A0E9TQW3</accession>
<protein>
    <submittedName>
        <fullName evidence="2">Uncharacterized protein</fullName>
    </submittedName>
</protein>
<evidence type="ECO:0000256" key="1">
    <source>
        <dbReference type="SAM" id="MobiDB-lite"/>
    </source>
</evidence>
<sequence>MDRKANLTSSTNLTTPNLTNSR</sequence>
<reference evidence="2" key="1">
    <citation type="submission" date="2014-11" db="EMBL/GenBank/DDBJ databases">
        <authorList>
            <person name="Amaro Gonzalez C."/>
        </authorList>
    </citation>
    <scope>NUCLEOTIDE SEQUENCE</scope>
</reference>
<feature type="region of interest" description="Disordered" evidence="1">
    <location>
        <begin position="1"/>
        <end position="22"/>
    </location>
</feature>